<evidence type="ECO:0000256" key="1">
    <source>
        <dbReference type="ARBA" id="ARBA00021390"/>
    </source>
</evidence>
<dbReference type="AlphaFoldDB" id="A0A917EQ49"/>
<dbReference type="SUPFAM" id="SSF100950">
    <property type="entry name" value="NagB/RpiA/CoA transferase-like"/>
    <property type="match status" value="1"/>
</dbReference>
<keyword evidence="3" id="KW-0805">Transcription regulation</keyword>
<proteinExistence type="predicted"/>
<reference evidence="8" key="1">
    <citation type="journal article" date="2014" name="Int. J. Syst. Evol. Microbiol.">
        <title>Complete genome sequence of Corynebacterium casei LMG S-19264T (=DSM 44701T), isolated from a smear-ripened cheese.</title>
        <authorList>
            <consortium name="US DOE Joint Genome Institute (JGI-PGF)"/>
            <person name="Walter F."/>
            <person name="Albersmeier A."/>
            <person name="Kalinowski J."/>
            <person name="Ruckert C."/>
        </authorList>
    </citation>
    <scope>NUCLEOTIDE SEQUENCE</scope>
    <source>
        <strain evidence="8">CGMCC 1.15388</strain>
    </source>
</reference>
<comment type="function">
    <text evidence="6">Repressor of the lactose catabolism operon. Galactose-6-phosphate is the inducer.</text>
</comment>
<evidence type="ECO:0000256" key="3">
    <source>
        <dbReference type="ARBA" id="ARBA00023015"/>
    </source>
</evidence>
<organism evidence="8 9">
    <name type="scientific">Nesterenkonia cremea</name>
    <dbReference type="NCBI Taxonomy" id="1882340"/>
    <lineage>
        <taxon>Bacteria</taxon>
        <taxon>Bacillati</taxon>
        <taxon>Actinomycetota</taxon>
        <taxon>Actinomycetes</taxon>
        <taxon>Micrococcales</taxon>
        <taxon>Micrococcaceae</taxon>
        <taxon>Nesterenkonia</taxon>
    </lineage>
</organism>
<dbReference type="EMBL" id="BMIS01000006">
    <property type="protein sequence ID" value="GGE69916.1"/>
    <property type="molecule type" value="Genomic_DNA"/>
</dbReference>
<gene>
    <name evidence="8" type="ORF">GCM10011401_16570</name>
</gene>
<dbReference type="GO" id="GO:0003700">
    <property type="term" value="F:DNA-binding transcription factor activity"/>
    <property type="evidence" value="ECO:0007669"/>
    <property type="project" value="InterPro"/>
</dbReference>
<dbReference type="InterPro" id="IPR036390">
    <property type="entry name" value="WH_DNA-bd_sf"/>
</dbReference>
<evidence type="ECO:0000256" key="4">
    <source>
        <dbReference type="ARBA" id="ARBA00023125"/>
    </source>
</evidence>
<dbReference type="PANTHER" id="PTHR30363">
    <property type="entry name" value="HTH-TYPE TRANSCRIPTIONAL REGULATOR SRLR-RELATED"/>
    <property type="match status" value="1"/>
</dbReference>
<dbReference type="SUPFAM" id="SSF46785">
    <property type="entry name" value="Winged helix' DNA-binding domain"/>
    <property type="match status" value="1"/>
</dbReference>
<dbReference type="PANTHER" id="PTHR30363:SF4">
    <property type="entry name" value="GLYCEROL-3-PHOSPHATE REGULON REPRESSOR"/>
    <property type="match status" value="1"/>
</dbReference>
<dbReference type="InterPro" id="IPR014036">
    <property type="entry name" value="DeoR-like_C"/>
</dbReference>
<evidence type="ECO:0000256" key="5">
    <source>
        <dbReference type="ARBA" id="ARBA00023163"/>
    </source>
</evidence>
<dbReference type="Proteomes" id="UP000633136">
    <property type="component" value="Unassembled WGS sequence"/>
</dbReference>
<dbReference type="InterPro" id="IPR036388">
    <property type="entry name" value="WH-like_DNA-bd_sf"/>
</dbReference>
<dbReference type="InterPro" id="IPR001034">
    <property type="entry name" value="DeoR_HTH"/>
</dbReference>
<sequence length="291" mass="29944">MPLLPPERHGRILSLLAREGSVSVQQLADSLDVTRETVRRDLDQLESAGELRRIHGGAVASGSTSRTESSLQERLSRHSAQKQDIAAAALHHLPPEDGGSLIIDAGTTTEALADRIAAASNPNTTASAQPDAGPLPRTGDLALLTTAVPIAHKLSSTGALDVEILGGTIRGITGAAVGQETVEALSRRRADVVFLGTNGVSSEFGLSTPDTAEAAVKGALIRAARKRVLLADSSKLGETSLVRFGGLEDLDVLITDAAPQPELAEALEAAEVDVVVAGSDQTNTTPGGEAA</sequence>
<dbReference type="Pfam" id="PF08220">
    <property type="entry name" value="HTH_DeoR"/>
    <property type="match status" value="1"/>
</dbReference>
<dbReference type="GO" id="GO:0003677">
    <property type="term" value="F:DNA binding"/>
    <property type="evidence" value="ECO:0007669"/>
    <property type="project" value="UniProtKB-KW"/>
</dbReference>
<dbReference type="PRINTS" id="PR00037">
    <property type="entry name" value="HTHLACR"/>
</dbReference>
<keyword evidence="4" id="KW-0238">DNA-binding</keyword>
<dbReference type="PROSITE" id="PS00894">
    <property type="entry name" value="HTH_DEOR_1"/>
    <property type="match status" value="1"/>
</dbReference>
<evidence type="ECO:0000256" key="6">
    <source>
        <dbReference type="ARBA" id="ARBA00024937"/>
    </source>
</evidence>
<feature type="domain" description="HTH deoR-type" evidence="7">
    <location>
        <begin position="5"/>
        <end position="60"/>
    </location>
</feature>
<dbReference type="Pfam" id="PF00455">
    <property type="entry name" value="DeoRC"/>
    <property type="match status" value="1"/>
</dbReference>
<dbReference type="InterPro" id="IPR037171">
    <property type="entry name" value="NagB/RpiA_transferase-like"/>
</dbReference>
<name>A0A917EQ49_9MICC</name>
<dbReference type="SMART" id="SM00420">
    <property type="entry name" value="HTH_DEOR"/>
    <property type="match status" value="1"/>
</dbReference>
<keyword evidence="9" id="KW-1185">Reference proteome</keyword>
<accession>A0A917EQ49</accession>
<comment type="caution">
    <text evidence="8">The sequence shown here is derived from an EMBL/GenBank/DDBJ whole genome shotgun (WGS) entry which is preliminary data.</text>
</comment>
<evidence type="ECO:0000256" key="2">
    <source>
        <dbReference type="ARBA" id="ARBA00022491"/>
    </source>
</evidence>
<dbReference type="PROSITE" id="PS51000">
    <property type="entry name" value="HTH_DEOR_2"/>
    <property type="match status" value="1"/>
</dbReference>
<protein>
    <recommendedName>
        <fullName evidence="1">Lactose phosphotransferase system repressor</fullName>
    </recommendedName>
</protein>
<dbReference type="InterPro" id="IPR050313">
    <property type="entry name" value="Carb_Metab_HTH_regulators"/>
</dbReference>
<dbReference type="Gene3D" id="1.10.10.10">
    <property type="entry name" value="Winged helix-like DNA-binding domain superfamily/Winged helix DNA-binding domain"/>
    <property type="match status" value="1"/>
</dbReference>
<dbReference type="SMART" id="SM01134">
    <property type="entry name" value="DeoRC"/>
    <property type="match status" value="1"/>
</dbReference>
<keyword evidence="2" id="KW-0678">Repressor</keyword>
<dbReference type="InterPro" id="IPR018356">
    <property type="entry name" value="Tscrpt_reg_HTH_DeoR_CS"/>
</dbReference>
<dbReference type="RefSeq" id="WP_188684586.1">
    <property type="nucleotide sequence ID" value="NZ_BMIS01000006.1"/>
</dbReference>
<keyword evidence="5" id="KW-0804">Transcription</keyword>
<evidence type="ECO:0000313" key="9">
    <source>
        <dbReference type="Proteomes" id="UP000633136"/>
    </source>
</evidence>
<dbReference type="Gene3D" id="3.40.50.1360">
    <property type="match status" value="1"/>
</dbReference>
<evidence type="ECO:0000259" key="7">
    <source>
        <dbReference type="PROSITE" id="PS51000"/>
    </source>
</evidence>
<reference evidence="8" key="2">
    <citation type="submission" date="2020-09" db="EMBL/GenBank/DDBJ databases">
        <authorList>
            <person name="Sun Q."/>
            <person name="Zhou Y."/>
        </authorList>
    </citation>
    <scope>NUCLEOTIDE SEQUENCE</scope>
    <source>
        <strain evidence="8">CGMCC 1.15388</strain>
    </source>
</reference>
<evidence type="ECO:0000313" key="8">
    <source>
        <dbReference type="EMBL" id="GGE69916.1"/>
    </source>
</evidence>